<keyword evidence="2" id="KW-1185">Reference proteome</keyword>
<comment type="caution">
    <text evidence="1">The sequence shown here is derived from an EMBL/GenBank/DDBJ whole genome shotgun (WGS) entry which is preliminary data.</text>
</comment>
<dbReference type="EMBL" id="JAKROA010000002">
    <property type="protein sequence ID" value="KAL5109640.1"/>
    <property type="molecule type" value="Genomic_DNA"/>
</dbReference>
<accession>A0ABR4QJ21</accession>
<gene>
    <name evidence="1" type="ORF">TcWFU_000082</name>
</gene>
<evidence type="ECO:0000313" key="1">
    <source>
        <dbReference type="EMBL" id="KAL5109640.1"/>
    </source>
</evidence>
<sequence length="130" mass="14683">MSRFIVTAQKPAASSACDGYRPESKDKWTHARACVFGQDQRRCADRGVLSRAATLTTSPSHVDMRGELTRCSLKHTHFYSTKLMMMLASRYNAITDACRLHQVILTFFALCSNSVTDFSAKLWLTRRRCG</sequence>
<reference evidence="1 2" key="1">
    <citation type="journal article" date="2022" name="Front. Cell. Infect. Microbiol.">
        <title>The Genomes of Two Strains of Taenia crassiceps the Animal Model for the Study of Human Cysticercosis.</title>
        <authorList>
            <person name="Bobes R.J."/>
            <person name="Estrada K."/>
            <person name="Rios-Valencia D.G."/>
            <person name="Calderon-Gallegos A."/>
            <person name="de la Torre P."/>
            <person name="Carrero J.C."/>
            <person name="Sanchez-Flores A."/>
            <person name="Laclette J.P."/>
        </authorList>
    </citation>
    <scope>NUCLEOTIDE SEQUENCE [LARGE SCALE GENOMIC DNA]</scope>
    <source>
        <strain evidence="1">WFUcys</strain>
    </source>
</reference>
<dbReference type="Proteomes" id="UP001651158">
    <property type="component" value="Unassembled WGS sequence"/>
</dbReference>
<name>A0ABR4QJ21_9CEST</name>
<protein>
    <submittedName>
        <fullName evidence="1">Uncharacterized protein</fullName>
    </submittedName>
</protein>
<evidence type="ECO:0000313" key="2">
    <source>
        <dbReference type="Proteomes" id="UP001651158"/>
    </source>
</evidence>
<proteinExistence type="predicted"/>
<organism evidence="1 2">
    <name type="scientific">Taenia crassiceps</name>
    <dbReference type="NCBI Taxonomy" id="6207"/>
    <lineage>
        <taxon>Eukaryota</taxon>
        <taxon>Metazoa</taxon>
        <taxon>Spiralia</taxon>
        <taxon>Lophotrochozoa</taxon>
        <taxon>Platyhelminthes</taxon>
        <taxon>Cestoda</taxon>
        <taxon>Eucestoda</taxon>
        <taxon>Cyclophyllidea</taxon>
        <taxon>Taeniidae</taxon>
        <taxon>Taenia</taxon>
    </lineage>
</organism>